<evidence type="ECO:0000256" key="5">
    <source>
        <dbReference type="ARBA" id="ARBA00023235"/>
    </source>
</evidence>
<dbReference type="InterPro" id="IPR001998">
    <property type="entry name" value="Xylose_isomerase"/>
</dbReference>
<proteinExistence type="inferred from homology"/>
<reference evidence="9" key="1">
    <citation type="submission" date="2023-05" db="EMBL/GenBank/DDBJ databases">
        <authorList>
            <person name="Huff M."/>
        </authorList>
    </citation>
    <scope>NUCLEOTIDE SEQUENCE</scope>
</reference>
<dbReference type="GO" id="GO:0009045">
    <property type="term" value="F:xylose isomerase activity"/>
    <property type="evidence" value="ECO:0007669"/>
    <property type="project" value="UniProtKB-EC"/>
</dbReference>
<dbReference type="GO" id="GO:0042732">
    <property type="term" value="P:D-xylose metabolic process"/>
    <property type="evidence" value="ECO:0007669"/>
    <property type="project" value="UniProtKB-KW"/>
</dbReference>
<evidence type="ECO:0000256" key="2">
    <source>
        <dbReference type="ARBA" id="ARBA00011958"/>
    </source>
</evidence>
<keyword evidence="5" id="KW-0413">Isomerase</keyword>
<keyword evidence="8" id="KW-0472">Membrane</keyword>
<evidence type="ECO:0000256" key="6">
    <source>
        <dbReference type="ARBA" id="ARBA00023277"/>
    </source>
</evidence>
<dbReference type="SUPFAM" id="SSF51658">
    <property type="entry name" value="Xylose isomerase-like"/>
    <property type="match status" value="1"/>
</dbReference>
<keyword evidence="4" id="KW-0479">Metal-binding</keyword>
<dbReference type="GO" id="GO:0046872">
    <property type="term" value="F:metal ion binding"/>
    <property type="evidence" value="ECO:0007669"/>
    <property type="project" value="UniProtKB-KW"/>
</dbReference>
<keyword evidence="8" id="KW-0812">Transmembrane</keyword>
<dbReference type="EMBL" id="OU503043">
    <property type="protein sequence ID" value="CAI9765748.1"/>
    <property type="molecule type" value="Genomic_DNA"/>
</dbReference>
<dbReference type="AlphaFoldDB" id="A0AAD2DV43"/>
<dbReference type="Gene3D" id="3.20.20.150">
    <property type="entry name" value="Divalent-metal-dependent TIM barrel enzymes"/>
    <property type="match status" value="2"/>
</dbReference>
<keyword evidence="10" id="KW-1185">Reference proteome</keyword>
<evidence type="ECO:0000256" key="3">
    <source>
        <dbReference type="ARBA" id="ARBA00022629"/>
    </source>
</evidence>
<dbReference type="PROSITE" id="PS51415">
    <property type="entry name" value="XYLOSE_ISOMERASE"/>
    <property type="match status" value="2"/>
</dbReference>
<evidence type="ECO:0000256" key="1">
    <source>
        <dbReference type="ARBA" id="ARBA00005765"/>
    </source>
</evidence>
<dbReference type="PANTHER" id="PTHR48408:SF1">
    <property type="entry name" value="XYLOSE ISOMERASE"/>
    <property type="match status" value="1"/>
</dbReference>
<dbReference type="EC" id="5.3.1.5" evidence="2"/>
<comment type="catalytic activity">
    <reaction evidence="7">
        <text>alpha-D-xylose = alpha-D-xylulofuranose</text>
        <dbReference type="Rhea" id="RHEA:22816"/>
        <dbReference type="ChEBI" id="CHEBI:28518"/>
        <dbReference type="ChEBI" id="CHEBI:188998"/>
        <dbReference type="EC" id="5.3.1.5"/>
    </reaction>
</comment>
<keyword evidence="3" id="KW-0859">Xylose metabolism</keyword>
<comment type="similarity">
    <text evidence="1">Belongs to the xylose isomerase family.</text>
</comment>
<evidence type="ECO:0000256" key="7">
    <source>
        <dbReference type="ARBA" id="ARBA00033659"/>
    </source>
</evidence>
<evidence type="ECO:0000313" key="10">
    <source>
        <dbReference type="Proteomes" id="UP000834106"/>
    </source>
</evidence>
<gene>
    <name evidence="9" type="ORF">FPE_LOCUS13178</name>
</gene>
<sequence length="267" mass="29975">MKRRSRSTHSVRPTPPWCCCNEGAKQKQHFEIFRFARDDEYGGWKDYSFPSILCLNLVSILSIAAGPPTCPADEWKGEFFPGIPKIKYEARFMEAAVAYKKKIGFNGMIGMLQRQLTFCINMNIECNHATLDGHSCHHELETARINGLLGNIDANTGDPQIARGLRNAAKLIADGSLPELVRKRYESFDREIRAQIEAGKADFDMLEKKAMEWGEPKVSSAKQASSNCIMSSVWTFSGQSCFLVVIITSNLACWFFFVESNALVKVS</sequence>
<dbReference type="Proteomes" id="UP000834106">
    <property type="component" value="Chromosome 8"/>
</dbReference>
<name>A0AAD2DV43_9LAMI</name>
<evidence type="ECO:0000313" key="9">
    <source>
        <dbReference type="EMBL" id="CAI9765748.1"/>
    </source>
</evidence>
<evidence type="ECO:0000256" key="4">
    <source>
        <dbReference type="ARBA" id="ARBA00022723"/>
    </source>
</evidence>
<dbReference type="InterPro" id="IPR036237">
    <property type="entry name" value="Xyl_isomerase-like_sf"/>
</dbReference>
<evidence type="ECO:0000256" key="8">
    <source>
        <dbReference type="SAM" id="Phobius"/>
    </source>
</evidence>
<accession>A0AAD2DV43</accession>
<feature type="transmembrane region" description="Helical" evidence="8">
    <location>
        <begin position="233"/>
        <end position="257"/>
    </location>
</feature>
<dbReference type="PANTHER" id="PTHR48408">
    <property type="match status" value="1"/>
</dbReference>
<protein>
    <recommendedName>
        <fullName evidence="2">xylose isomerase</fullName>
        <ecNumber evidence="2">5.3.1.5</ecNumber>
    </recommendedName>
</protein>
<keyword evidence="8" id="KW-1133">Transmembrane helix</keyword>
<organism evidence="9 10">
    <name type="scientific">Fraxinus pennsylvanica</name>
    <dbReference type="NCBI Taxonomy" id="56036"/>
    <lineage>
        <taxon>Eukaryota</taxon>
        <taxon>Viridiplantae</taxon>
        <taxon>Streptophyta</taxon>
        <taxon>Embryophyta</taxon>
        <taxon>Tracheophyta</taxon>
        <taxon>Spermatophyta</taxon>
        <taxon>Magnoliopsida</taxon>
        <taxon>eudicotyledons</taxon>
        <taxon>Gunneridae</taxon>
        <taxon>Pentapetalae</taxon>
        <taxon>asterids</taxon>
        <taxon>lamiids</taxon>
        <taxon>Lamiales</taxon>
        <taxon>Oleaceae</taxon>
        <taxon>Oleeae</taxon>
        <taxon>Fraxinus</taxon>
    </lineage>
</organism>
<keyword evidence="6" id="KW-0119">Carbohydrate metabolism</keyword>